<dbReference type="Pfam" id="PF04029">
    <property type="entry name" value="2-ph_phosp"/>
    <property type="match status" value="1"/>
</dbReference>
<evidence type="ECO:0000313" key="9">
    <source>
        <dbReference type="EMBL" id="SNY29893.1"/>
    </source>
</evidence>
<evidence type="ECO:0000256" key="2">
    <source>
        <dbReference type="ARBA" id="ARBA00009997"/>
    </source>
</evidence>
<dbReference type="GO" id="GO:0000287">
    <property type="term" value="F:magnesium ion binding"/>
    <property type="evidence" value="ECO:0007669"/>
    <property type="project" value="UniProtKB-UniRule"/>
</dbReference>
<keyword evidence="6 8" id="KW-0460">Magnesium</keyword>
<dbReference type="InterPro" id="IPR005238">
    <property type="entry name" value="ComB-like"/>
</dbReference>
<reference evidence="10" key="1">
    <citation type="submission" date="2017-09" db="EMBL/GenBank/DDBJ databases">
        <authorList>
            <person name="Varghese N."/>
            <person name="Submissions S."/>
        </authorList>
    </citation>
    <scope>NUCLEOTIDE SEQUENCE [LARGE SCALE GENOMIC DNA]</scope>
    <source>
        <strain evidence="10">MSL47</strain>
    </source>
</reference>
<name>A0A285H2T9_9FIRM</name>
<dbReference type="SUPFAM" id="SSF142823">
    <property type="entry name" value="ComB-like"/>
    <property type="match status" value="1"/>
</dbReference>
<dbReference type="GO" id="GO:0050545">
    <property type="term" value="F:sulfopyruvate decarboxylase activity"/>
    <property type="evidence" value="ECO:0007669"/>
    <property type="project" value="TreeGrafter"/>
</dbReference>
<dbReference type="InterPro" id="IPR036702">
    <property type="entry name" value="ComB-like_sf"/>
</dbReference>
<protein>
    <recommendedName>
        <fullName evidence="4 8">Probable 2-phosphosulfolactate phosphatase</fullName>
        <ecNumber evidence="3 8">3.1.3.71</ecNumber>
    </recommendedName>
</protein>
<organism evidence="9 10">
    <name type="scientific">Orenia metallireducens</name>
    <dbReference type="NCBI Taxonomy" id="1413210"/>
    <lineage>
        <taxon>Bacteria</taxon>
        <taxon>Bacillati</taxon>
        <taxon>Bacillota</taxon>
        <taxon>Clostridia</taxon>
        <taxon>Halanaerobiales</taxon>
        <taxon>Halobacteroidaceae</taxon>
        <taxon>Orenia</taxon>
    </lineage>
</organism>
<evidence type="ECO:0000256" key="7">
    <source>
        <dbReference type="ARBA" id="ARBA00033711"/>
    </source>
</evidence>
<dbReference type="EMBL" id="OBDZ01000013">
    <property type="protein sequence ID" value="SNY29893.1"/>
    <property type="molecule type" value="Genomic_DNA"/>
</dbReference>
<evidence type="ECO:0000313" key="10">
    <source>
        <dbReference type="Proteomes" id="UP000219573"/>
    </source>
</evidence>
<evidence type="ECO:0000256" key="5">
    <source>
        <dbReference type="ARBA" id="ARBA00022801"/>
    </source>
</evidence>
<gene>
    <name evidence="8" type="primary">comB</name>
    <name evidence="9" type="ORF">SAMN06265827_11330</name>
</gene>
<evidence type="ECO:0000256" key="3">
    <source>
        <dbReference type="ARBA" id="ARBA00012953"/>
    </source>
</evidence>
<evidence type="ECO:0000256" key="8">
    <source>
        <dbReference type="HAMAP-Rule" id="MF_00490"/>
    </source>
</evidence>
<dbReference type="FunFam" id="3.90.1560.10:FF:000001">
    <property type="entry name" value="Probable 2-phosphosulfolactate phosphatase"/>
    <property type="match status" value="1"/>
</dbReference>
<comment type="similarity">
    <text evidence="2 8">Belongs to the ComB family.</text>
</comment>
<evidence type="ECO:0000256" key="6">
    <source>
        <dbReference type="ARBA" id="ARBA00022842"/>
    </source>
</evidence>
<keyword evidence="10" id="KW-1185">Reference proteome</keyword>
<sequence>MKIDVIFSADRIKEADVRGKTAVVIDTLRATSTIVTSLANGAKEVIPVVSIEEAKRLKRSLGEETLVAGERGGVKIEEFDLGNSPRAYSQEVVLNKTVILTTTNGTKCFARLEGAQEVLVLSLLNLEAVNDYLQEKEDIVFCCAGTHGEFALDDFATAGKIIVRLFANKEVKLSDRALVAYQLYLQNKENFLSLIKGSKSGQNLISLGKEDDIDYIVEDQEFEVVPTYCEGKIRV</sequence>
<dbReference type="RefSeq" id="WP_097017942.1">
    <property type="nucleotide sequence ID" value="NZ_OBDZ01000013.1"/>
</dbReference>
<dbReference type="EC" id="3.1.3.71" evidence="3 8"/>
<dbReference type="PANTHER" id="PTHR37311">
    <property type="entry name" value="2-PHOSPHOSULFOLACTATE PHOSPHATASE-RELATED"/>
    <property type="match status" value="1"/>
</dbReference>
<comment type="catalytic activity">
    <reaction evidence="7 8">
        <text>(2R)-O-phospho-3-sulfolactate + H2O = (2R)-3-sulfolactate + phosphate</text>
        <dbReference type="Rhea" id="RHEA:23416"/>
        <dbReference type="ChEBI" id="CHEBI:15377"/>
        <dbReference type="ChEBI" id="CHEBI:15597"/>
        <dbReference type="ChEBI" id="CHEBI:43474"/>
        <dbReference type="ChEBI" id="CHEBI:58738"/>
        <dbReference type="EC" id="3.1.3.71"/>
    </reaction>
</comment>
<dbReference type="OrthoDB" id="4913at2"/>
<dbReference type="HAMAP" id="MF_00490">
    <property type="entry name" value="ComB"/>
    <property type="match status" value="1"/>
</dbReference>
<accession>A0A285H2T9</accession>
<dbReference type="PANTHER" id="PTHR37311:SF1">
    <property type="entry name" value="2-PHOSPHOSULFOLACTATE PHOSPHATASE-RELATED"/>
    <property type="match status" value="1"/>
</dbReference>
<evidence type="ECO:0000256" key="1">
    <source>
        <dbReference type="ARBA" id="ARBA00001946"/>
    </source>
</evidence>
<comment type="cofactor">
    <cofactor evidence="1 8">
        <name>Mg(2+)</name>
        <dbReference type="ChEBI" id="CHEBI:18420"/>
    </cofactor>
</comment>
<dbReference type="AlphaFoldDB" id="A0A285H2T9"/>
<proteinExistence type="inferred from homology"/>
<keyword evidence="5 8" id="KW-0378">Hydrolase</keyword>
<dbReference type="STRING" id="1413210.U472_07765"/>
<evidence type="ECO:0000256" key="4">
    <source>
        <dbReference type="ARBA" id="ARBA00021948"/>
    </source>
</evidence>
<dbReference type="Gene3D" id="3.90.1560.10">
    <property type="entry name" value="ComB-like"/>
    <property type="match status" value="1"/>
</dbReference>
<dbReference type="GO" id="GO:0050532">
    <property type="term" value="F:2-phosphosulfolactate phosphatase activity"/>
    <property type="evidence" value="ECO:0007669"/>
    <property type="project" value="UniProtKB-UniRule"/>
</dbReference>
<dbReference type="Proteomes" id="UP000219573">
    <property type="component" value="Unassembled WGS sequence"/>
</dbReference>